<dbReference type="InterPro" id="IPR044852">
    <property type="entry name" value="WBP2-like"/>
</dbReference>
<dbReference type="Proteomes" id="UP001151699">
    <property type="component" value="Chromosome A"/>
</dbReference>
<dbReference type="PROSITE" id="PS51495">
    <property type="entry name" value="GLUE"/>
    <property type="match status" value="1"/>
</dbReference>
<dbReference type="PANTHER" id="PTHR31606">
    <property type="entry name" value="WW DOMAIN BINDING PROTEIN 2, ISOFORM E"/>
    <property type="match status" value="1"/>
</dbReference>
<feature type="compositionally biased region" description="Low complexity" evidence="3">
    <location>
        <begin position="323"/>
        <end position="341"/>
    </location>
</feature>
<proteinExistence type="predicted"/>
<dbReference type="OrthoDB" id="1259151at2759"/>
<dbReference type="Gene3D" id="2.30.29.30">
    <property type="entry name" value="Pleckstrin-homology domain (PH domain)/Phosphotyrosine-binding domain (PTB)"/>
    <property type="match status" value="1"/>
</dbReference>
<dbReference type="GO" id="GO:0005634">
    <property type="term" value="C:nucleus"/>
    <property type="evidence" value="ECO:0007669"/>
    <property type="project" value="TreeGrafter"/>
</dbReference>
<dbReference type="GO" id="GO:0032266">
    <property type="term" value="F:phosphatidylinositol-3-phosphate binding"/>
    <property type="evidence" value="ECO:0007669"/>
    <property type="project" value="InterPro"/>
</dbReference>
<dbReference type="PANTHER" id="PTHR31606:SF1">
    <property type="entry name" value="WW DOMAIN BINDING PROTEIN 2, ISOFORM E"/>
    <property type="match status" value="1"/>
</dbReference>
<feature type="compositionally biased region" description="Polar residues" evidence="3">
    <location>
        <begin position="288"/>
        <end position="316"/>
    </location>
</feature>
<feature type="compositionally biased region" description="Polar residues" evidence="3">
    <location>
        <begin position="348"/>
        <end position="364"/>
    </location>
</feature>
<dbReference type="GO" id="GO:0031490">
    <property type="term" value="F:chromatin DNA binding"/>
    <property type="evidence" value="ECO:0007669"/>
    <property type="project" value="TreeGrafter"/>
</dbReference>
<keyword evidence="6" id="KW-1185">Reference proteome</keyword>
<dbReference type="Pfam" id="PF02893">
    <property type="entry name" value="GRAM"/>
    <property type="match status" value="1"/>
</dbReference>
<evidence type="ECO:0000256" key="2">
    <source>
        <dbReference type="ARBA" id="ARBA00030114"/>
    </source>
</evidence>
<sequence length="388" mass="41090">MSVNTAHANNGVLIHSGETIILFSDNVTMEFSGQDNGLFKGTKTGKVYLTTHRMIFNSKSSQDPLQSFSFPFVCLSDVEVEQPVFGANYIRGKVRAQPDGNFTGEAKFKLLFKSGGAIDFAQSALKAAYIAKKYGNNSAPPPYTPPAGSWYQAPPPAYSASPNGYYGWIPNTQAFPNPPPPNSVFMHDSPPPYPGIVPQGPAPNGYAGGAPGYGGYGQPDYGAQPPAYPGNPTAGGMYPGLPNGQQNYPQPSYPGSQPGYPGTQPGYPGAQPGYPGTQPGYPQPNHPGVQSNSSGPQPNYPQWGNPGFQQSSTNEYRGTVVDNGPGYPNNAGGAGPSAPSYSKEEEANQSANYNARMLANQQNRGGFAPPPDMNELPPSYNSLHKKQN</sequence>
<evidence type="ECO:0000313" key="5">
    <source>
        <dbReference type="EMBL" id="KAJ6645434.1"/>
    </source>
</evidence>
<evidence type="ECO:0000256" key="3">
    <source>
        <dbReference type="SAM" id="MobiDB-lite"/>
    </source>
</evidence>
<dbReference type="GO" id="GO:0003713">
    <property type="term" value="F:transcription coactivator activity"/>
    <property type="evidence" value="ECO:0007669"/>
    <property type="project" value="InterPro"/>
</dbReference>
<gene>
    <name evidence="5" type="primary">WBP2NL</name>
    <name evidence="5" type="ORF">Bhyg_00640</name>
</gene>
<protein>
    <recommendedName>
        <fullName evidence="1">Vacuolar protein-sorting-associated protein 36</fullName>
    </recommendedName>
    <alternativeName>
        <fullName evidence="2">ESCRT-II complex subunit VPS36</fullName>
    </alternativeName>
</protein>
<dbReference type="InterPro" id="IPR011993">
    <property type="entry name" value="PH-like_dom_sf"/>
</dbReference>
<reference evidence="5" key="1">
    <citation type="submission" date="2022-07" db="EMBL/GenBank/DDBJ databases">
        <authorList>
            <person name="Trinca V."/>
            <person name="Uliana J.V.C."/>
            <person name="Torres T.T."/>
            <person name="Ward R.J."/>
            <person name="Monesi N."/>
        </authorList>
    </citation>
    <scope>NUCLEOTIDE SEQUENCE</scope>
    <source>
        <strain evidence="5">HSMRA1968</strain>
        <tissue evidence="5">Whole embryos</tissue>
    </source>
</reference>
<dbReference type="SUPFAM" id="SSF50729">
    <property type="entry name" value="PH domain-like"/>
    <property type="match status" value="1"/>
</dbReference>
<dbReference type="InterPro" id="IPR021648">
    <property type="entry name" value="GLUE_dom"/>
</dbReference>
<evidence type="ECO:0000259" key="4">
    <source>
        <dbReference type="PROSITE" id="PS51495"/>
    </source>
</evidence>
<dbReference type="CDD" id="cd13214">
    <property type="entry name" value="PH-GRAM_WBP2"/>
    <property type="match status" value="1"/>
</dbReference>
<dbReference type="AlphaFoldDB" id="A0A9Q0N885"/>
<feature type="domain" description="GLUE N-terminal" evidence="4">
    <location>
        <begin position="3"/>
        <end position="141"/>
    </location>
</feature>
<name>A0A9Q0N885_9DIPT</name>
<accession>A0A9Q0N885</accession>
<evidence type="ECO:0000313" key="6">
    <source>
        <dbReference type="Proteomes" id="UP001151699"/>
    </source>
</evidence>
<dbReference type="FunFam" id="2.30.29.30:FF:000338">
    <property type="entry name" value="Uncharacterized protein, isoform D"/>
    <property type="match status" value="1"/>
</dbReference>
<feature type="compositionally biased region" description="Low complexity" evidence="3">
    <location>
        <begin position="242"/>
        <end position="280"/>
    </location>
</feature>
<organism evidence="5 6">
    <name type="scientific">Pseudolycoriella hygida</name>
    <dbReference type="NCBI Taxonomy" id="35572"/>
    <lineage>
        <taxon>Eukaryota</taxon>
        <taxon>Metazoa</taxon>
        <taxon>Ecdysozoa</taxon>
        <taxon>Arthropoda</taxon>
        <taxon>Hexapoda</taxon>
        <taxon>Insecta</taxon>
        <taxon>Pterygota</taxon>
        <taxon>Neoptera</taxon>
        <taxon>Endopterygota</taxon>
        <taxon>Diptera</taxon>
        <taxon>Nematocera</taxon>
        <taxon>Sciaroidea</taxon>
        <taxon>Sciaridae</taxon>
        <taxon>Pseudolycoriella</taxon>
    </lineage>
</organism>
<dbReference type="GO" id="GO:0043130">
    <property type="term" value="F:ubiquitin binding"/>
    <property type="evidence" value="ECO:0007669"/>
    <property type="project" value="InterPro"/>
</dbReference>
<evidence type="ECO:0000256" key="1">
    <source>
        <dbReference type="ARBA" id="ARBA00017953"/>
    </source>
</evidence>
<dbReference type="EMBL" id="WJQU01000001">
    <property type="protein sequence ID" value="KAJ6645434.1"/>
    <property type="molecule type" value="Genomic_DNA"/>
</dbReference>
<dbReference type="InterPro" id="IPR004182">
    <property type="entry name" value="GRAM"/>
</dbReference>
<feature type="region of interest" description="Disordered" evidence="3">
    <location>
        <begin position="217"/>
        <end position="388"/>
    </location>
</feature>
<comment type="caution">
    <text evidence="5">The sequence shown here is derived from an EMBL/GenBank/DDBJ whole genome shotgun (WGS) entry which is preliminary data.</text>
</comment>